<reference evidence="4" key="2">
    <citation type="submission" date="2023-06" db="EMBL/GenBank/DDBJ databases">
        <authorList>
            <person name="Ma L."/>
            <person name="Liu K.-W."/>
            <person name="Li Z."/>
            <person name="Hsiao Y.-Y."/>
            <person name="Qi Y."/>
            <person name="Fu T."/>
            <person name="Tang G."/>
            <person name="Zhang D."/>
            <person name="Sun W.-H."/>
            <person name="Liu D.-K."/>
            <person name="Li Y."/>
            <person name="Chen G.-Z."/>
            <person name="Liu X.-D."/>
            <person name="Liao X.-Y."/>
            <person name="Jiang Y.-T."/>
            <person name="Yu X."/>
            <person name="Hao Y."/>
            <person name="Huang J."/>
            <person name="Zhao X.-W."/>
            <person name="Ke S."/>
            <person name="Chen Y.-Y."/>
            <person name="Wu W.-L."/>
            <person name="Hsu J.-L."/>
            <person name="Lin Y.-F."/>
            <person name="Huang M.-D."/>
            <person name="Li C.-Y."/>
            <person name="Huang L."/>
            <person name="Wang Z.-W."/>
            <person name="Zhao X."/>
            <person name="Zhong W.-Y."/>
            <person name="Peng D.-H."/>
            <person name="Ahmad S."/>
            <person name="Lan S."/>
            <person name="Zhang J.-S."/>
            <person name="Tsai W.-C."/>
            <person name="Van De Peer Y."/>
            <person name="Liu Z.-J."/>
        </authorList>
    </citation>
    <scope>NUCLEOTIDE SEQUENCE</scope>
    <source>
        <strain evidence="4">CP</strain>
        <tissue evidence="4">Leaves</tissue>
    </source>
</reference>
<organism evidence="4 5">
    <name type="scientific">Acorus calamus</name>
    <name type="common">Sweet flag</name>
    <dbReference type="NCBI Taxonomy" id="4465"/>
    <lineage>
        <taxon>Eukaryota</taxon>
        <taxon>Viridiplantae</taxon>
        <taxon>Streptophyta</taxon>
        <taxon>Embryophyta</taxon>
        <taxon>Tracheophyta</taxon>
        <taxon>Spermatophyta</taxon>
        <taxon>Magnoliopsida</taxon>
        <taxon>Liliopsida</taxon>
        <taxon>Acoraceae</taxon>
        <taxon>Acorus</taxon>
    </lineage>
</organism>
<name>A0AAV9F2E9_ACOCL</name>
<gene>
    <name evidence="4" type="primary">FAP1</name>
    <name evidence="4" type="ORF">QJS10_CPB04g01497</name>
</gene>
<dbReference type="GO" id="GO:0009570">
    <property type="term" value="C:chloroplast stroma"/>
    <property type="evidence" value="ECO:0007669"/>
    <property type="project" value="TreeGrafter"/>
</dbReference>
<evidence type="ECO:0000256" key="2">
    <source>
        <dbReference type="ARBA" id="ARBA00024426"/>
    </source>
</evidence>
<evidence type="ECO:0000259" key="3">
    <source>
        <dbReference type="Pfam" id="PF16036"/>
    </source>
</evidence>
<dbReference type="Proteomes" id="UP001180020">
    <property type="component" value="Unassembled WGS sequence"/>
</dbReference>
<dbReference type="EMBL" id="JAUJYO010000004">
    <property type="protein sequence ID" value="KAK1319379.1"/>
    <property type="molecule type" value="Genomic_DNA"/>
</dbReference>
<dbReference type="GO" id="GO:0016872">
    <property type="term" value="F:intramolecular lyase activity"/>
    <property type="evidence" value="ECO:0007669"/>
    <property type="project" value="InterPro"/>
</dbReference>
<sequence length="252" mass="27990">MSTTVEKSIVVVETAIPKEVLIEEVKEEESVLREAPKEVKDVVDQAREESSEIEPSEIEPKTGVSFPIKPYNGLQLNSLGLRKKQILTIGVKIYAFGIYMDNKAMKDVVNSKMEKAPEKPTKELYELMINSDVMAMVRLVIIFPALTMSMVRKQFDEGIGGSVKKLNGGKKDEELVNKVMGAAKDSIKLSSGSVIEITRLPGYILQTKVKGELVSSVESELLCRAYFNMYLGDEPFDKVAKEGFGKSLISLF</sequence>
<proteinExistence type="inferred from homology"/>
<dbReference type="InterPro" id="IPR036298">
    <property type="entry name" value="Chalcone_isomerase_sf"/>
</dbReference>
<dbReference type="PANTHER" id="PTHR47589">
    <property type="entry name" value="FATTY-ACID-BINDING PROTEIN 1"/>
    <property type="match status" value="1"/>
</dbReference>
<dbReference type="InterPro" id="IPR016089">
    <property type="entry name" value="Chalcone_isomerase_bundle_sf"/>
</dbReference>
<feature type="domain" description="Chalcone isomerase" evidence="3">
    <location>
        <begin position="73"/>
        <end position="243"/>
    </location>
</feature>
<dbReference type="GO" id="GO:0006631">
    <property type="term" value="P:fatty acid metabolic process"/>
    <property type="evidence" value="ECO:0007669"/>
    <property type="project" value="TreeGrafter"/>
</dbReference>
<protein>
    <recommendedName>
        <fullName evidence="2">Chalcone--flavanone isomerase</fullName>
    </recommendedName>
</protein>
<dbReference type="Gene3D" id="3.50.70.10">
    <property type="match status" value="1"/>
</dbReference>
<keyword evidence="5" id="KW-1185">Reference proteome</keyword>
<dbReference type="InterPro" id="IPR016087">
    <property type="entry name" value="Chalcone_isomerase"/>
</dbReference>
<dbReference type="GO" id="GO:0005504">
    <property type="term" value="F:fatty acid binding"/>
    <property type="evidence" value="ECO:0007669"/>
    <property type="project" value="TreeGrafter"/>
</dbReference>
<comment type="similarity">
    <text evidence="1">Belongs to the chalcone isomerase family.</text>
</comment>
<evidence type="ECO:0000313" key="4">
    <source>
        <dbReference type="EMBL" id="KAK1319379.1"/>
    </source>
</evidence>
<evidence type="ECO:0000313" key="5">
    <source>
        <dbReference type="Proteomes" id="UP001180020"/>
    </source>
</evidence>
<evidence type="ECO:0000256" key="1">
    <source>
        <dbReference type="ARBA" id="ARBA00007166"/>
    </source>
</evidence>
<dbReference type="Gene3D" id="1.10.890.20">
    <property type="match status" value="1"/>
</dbReference>
<dbReference type="AlphaFoldDB" id="A0AAV9F2E9"/>
<reference evidence="4" key="1">
    <citation type="journal article" date="2023" name="Nat. Commun.">
        <title>Diploid and tetraploid genomes of Acorus and the evolution of monocots.</title>
        <authorList>
            <person name="Ma L."/>
            <person name="Liu K.W."/>
            <person name="Li Z."/>
            <person name="Hsiao Y.Y."/>
            <person name="Qi Y."/>
            <person name="Fu T."/>
            <person name="Tang G.D."/>
            <person name="Zhang D."/>
            <person name="Sun W.H."/>
            <person name="Liu D.K."/>
            <person name="Li Y."/>
            <person name="Chen G.Z."/>
            <person name="Liu X.D."/>
            <person name="Liao X.Y."/>
            <person name="Jiang Y.T."/>
            <person name="Yu X."/>
            <person name="Hao Y."/>
            <person name="Huang J."/>
            <person name="Zhao X.W."/>
            <person name="Ke S."/>
            <person name="Chen Y.Y."/>
            <person name="Wu W.L."/>
            <person name="Hsu J.L."/>
            <person name="Lin Y.F."/>
            <person name="Huang M.D."/>
            <person name="Li C.Y."/>
            <person name="Huang L."/>
            <person name="Wang Z.W."/>
            <person name="Zhao X."/>
            <person name="Zhong W.Y."/>
            <person name="Peng D.H."/>
            <person name="Ahmad S."/>
            <person name="Lan S."/>
            <person name="Zhang J.S."/>
            <person name="Tsai W.C."/>
            <person name="Van de Peer Y."/>
            <person name="Liu Z.J."/>
        </authorList>
    </citation>
    <scope>NUCLEOTIDE SEQUENCE</scope>
    <source>
        <strain evidence="4">CP</strain>
    </source>
</reference>
<dbReference type="InterPro" id="IPR044228">
    <property type="entry name" value="FAP1"/>
</dbReference>
<accession>A0AAV9F2E9</accession>
<comment type="caution">
    <text evidence="4">The sequence shown here is derived from an EMBL/GenBank/DDBJ whole genome shotgun (WGS) entry which is preliminary data.</text>
</comment>
<dbReference type="SUPFAM" id="SSF54626">
    <property type="entry name" value="Chalcone isomerase"/>
    <property type="match status" value="1"/>
</dbReference>
<dbReference type="Pfam" id="PF16036">
    <property type="entry name" value="Chalcone_3"/>
    <property type="match status" value="1"/>
</dbReference>
<dbReference type="InterPro" id="IPR016088">
    <property type="entry name" value="Chalcone_isomerase_3-sand"/>
</dbReference>
<dbReference type="PANTHER" id="PTHR47589:SF4">
    <property type="entry name" value="FATTY-ACID-BINDING PROTEIN 1-LIKE"/>
    <property type="match status" value="1"/>
</dbReference>